<reference evidence="2 3" key="1">
    <citation type="submission" date="2019-06" db="EMBL/GenBank/DDBJ databases">
        <title>Sorghum-associated microbial communities from plants grown in Nebraska, USA.</title>
        <authorList>
            <person name="Schachtman D."/>
        </authorList>
    </citation>
    <scope>NUCLEOTIDE SEQUENCE [LARGE SCALE GENOMIC DNA]</scope>
    <source>
        <strain evidence="2 3">2482</strain>
    </source>
</reference>
<feature type="domain" description="DUF8096" evidence="1">
    <location>
        <begin position="10"/>
        <end position="53"/>
    </location>
</feature>
<gene>
    <name evidence="2" type="ORF">FB550_102398</name>
</gene>
<dbReference type="EMBL" id="VIVN01000002">
    <property type="protein sequence ID" value="TWE06376.1"/>
    <property type="molecule type" value="Genomic_DNA"/>
</dbReference>
<dbReference type="Pfam" id="PF26372">
    <property type="entry name" value="DUF8096"/>
    <property type="match status" value="1"/>
</dbReference>
<proteinExistence type="predicted"/>
<evidence type="ECO:0000313" key="3">
    <source>
        <dbReference type="Proteomes" id="UP000319671"/>
    </source>
</evidence>
<protein>
    <recommendedName>
        <fullName evidence="1">DUF8096 domain-containing protein</fullName>
    </recommendedName>
</protein>
<dbReference type="AlphaFoldDB" id="A0A561DSP3"/>
<evidence type="ECO:0000259" key="1">
    <source>
        <dbReference type="Pfam" id="PF26372"/>
    </source>
</evidence>
<accession>A0A561DSP3</accession>
<dbReference type="Proteomes" id="UP000319671">
    <property type="component" value="Unassembled WGS sequence"/>
</dbReference>
<sequence>MTETQYDLNKIYDYKELPDKVSGRCDNCGNAHFKSRVGQGKFIRECRECGMKKSI</sequence>
<keyword evidence="3" id="KW-1185">Reference proteome</keyword>
<comment type="caution">
    <text evidence="2">The sequence shown here is derived from an EMBL/GenBank/DDBJ whole genome shotgun (WGS) entry which is preliminary data.</text>
</comment>
<name>A0A561DSP3_9BACI</name>
<dbReference type="InterPro" id="IPR058409">
    <property type="entry name" value="DUF8096"/>
</dbReference>
<evidence type="ECO:0000313" key="2">
    <source>
        <dbReference type="EMBL" id="TWE06376.1"/>
    </source>
</evidence>
<organism evidence="2 3">
    <name type="scientific">Neobacillus bataviensis</name>
    <dbReference type="NCBI Taxonomy" id="220685"/>
    <lineage>
        <taxon>Bacteria</taxon>
        <taxon>Bacillati</taxon>
        <taxon>Bacillota</taxon>
        <taxon>Bacilli</taxon>
        <taxon>Bacillales</taxon>
        <taxon>Bacillaceae</taxon>
        <taxon>Neobacillus</taxon>
    </lineage>
</organism>